<dbReference type="AlphaFoldDB" id="A0AAW5P870"/>
<accession>A0AAW5P870</accession>
<dbReference type="EMBL" id="JANTZM010000007">
    <property type="protein sequence ID" value="MCS4157669.1"/>
    <property type="molecule type" value="Genomic_DNA"/>
</dbReference>
<evidence type="ECO:0000313" key="1">
    <source>
        <dbReference type="EMBL" id="MCS4157669.1"/>
    </source>
</evidence>
<name>A0AAW5P870_9BACT</name>
<sequence length="69" mass="7757">MSSTRDAIVQIASRVDSGFLPIPWGSEDKRVPSELVDRELYRAIGLTDANGRGNPPDFRLIHNERYAND</sequence>
<reference evidence="1" key="1">
    <citation type="submission" date="2022-08" db="EMBL/GenBank/DDBJ databases">
        <title>Genomic Encyclopedia of Type Strains, Phase V (KMG-V): Genome sequencing to study the core and pangenomes of soil and plant-associated prokaryotes.</title>
        <authorList>
            <person name="Whitman W."/>
        </authorList>
    </citation>
    <scope>NUCLEOTIDE SEQUENCE</scope>
    <source>
        <strain evidence="1">SP3002</strain>
    </source>
</reference>
<dbReference type="Proteomes" id="UP001155110">
    <property type="component" value="Unassembled WGS sequence"/>
</dbReference>
<protein>
    <submittedName>
        <fullName evidence="1">Uncharacterized protein</fullName>
    </submittedName>
</protein>
<evidence type="ECO:0000313" key="2">
    <source>
        <dbReference type="Proteomes" id="UP001155110"/>
    </source>
</evidence>
<organism evidence="1 2">
    <name type="scientific">Salinibacter ruber</name>
    <dbReference type="NCBI Taxonomy" id="146919"/>
    <lineage>
        <taxon>Bacteria</taxon>
        <taxon>Pseudomonadati</taxon>
        <taxon>Rhodothermota</taxon>
        <taxon>Rhodothermia</taxon>
        <taxon>Rhodothermales</taxon>
        <taxon>Salinibacteraceae</taxon>
        <taxon>Salinibacter</taxon>
    </lineage>
</organism>
<proteinExistence type="predicted"/>
<comment type="caution">
    <text evidence="1">The sequence shown here is derived from an EMBL/GenBank/DDBJ whole genome shotgun (WGS) entry which is preliminary data.</text>
</comment>
<gene>
    <name evidence="1" type="ORF">GGP99_001633</name>
</gene>